<dbReference type="Proteomes" id="UP001345219">
    <property type="component" value="Chromosome 21"/>
</dbReference>
<keyword evidence="5" id="KW-0812">Transmembrane</keyword>
<gene>
    <name evidence="6" type="ORF">SAY87_026871</name>
</gene>
<evidence type="ECO:0000256" key="4">
    <source>
        <dbReference type="SAM" id="MobiDB-lite"/>
    </source>
</evidence>
<reference evidence="6 7" key="1">
    <citation type="journal article" date="2023" name="Hortic Res">
        <title>Pangenome of water caltrop reveals structural variations and asymmetric subgenome divergence after allopolyploidization.</title>
        <authorList>
            <person name="Zhang X."/>
            <person name="Chen Y."/>
            <person name="Wang L."/>
            <person name="Yuan Y."/>
            <person name="Fang M."/>
            <person name="Shi L."/>
            <person name="Lu R."/>
            <person name="Comes H.P."/>
            <person name="Ma Y."/>
            <person name="Chen Y."/>
            <person name="Huang G."/>
            <person name="Zhou Y."/>
            <person name="Zheng Z."/>
            <person name="Qiu Y."/>
        </authorList>
    </citation>
    <scope>NUCLEOTIDE SEQUENCE [LARGE SCALE GENOMIC DNA]</scope>
    <source>
        <tissue evidence="6">Roots</tissue>
    </source>
</reference>
<keyword evidence="1" id="KW-0479">Metal-binding</keyword>
<dbReference type="GO" id="GO:0061630">
    <property type="term" value="F:ubiquitin protein ligase activity"/>
    <property type="evidence" value="ECO:0007669"/>
    <property type="project" value="TreeGrafter"/>
</dbReference>
<evidence type="ECO:0000256" key="2">
    <source>
        <dbReference type="ARBA" id="ARBA00022771"/>
    </source>
</evidence>
<keyword evidence="7" id="KW-1185">Reference proteome</keyword>
<dbReference type="Gene3D" id="3.30.40.10">
    <property type="entry name" value="Zinc/RING finger domain, C3HC4 (zinc finger)"/>
    <property type="match status" value="1"/>
</dbReference>
<evidence type="ECO:0000313" key="6">
    <source>
        <dbReference type="EMBL" id="KAK4749422.1"/>
    </source>
</evidence>
<dbReference type="GO" id="GO:0008270">
    <property type="term" value="F:zinc ion binding"/>
    <property type="evidence" value="ECO:0007669"/>
    <property type="project" value="UniProtKB-KW"/>
</dbReference>
<dbReference type="InterPro" id="IPR013083">
    <property type="entry name" value="Znf_RING/FYVE/PHD"/>
</dbReference>
<evidence type="ECO:0008006" key="8">
    <source>
        <dbReference type="Google" id="ProtNLM"/>
    </source>
</evidence>
<dbReference type="PANTHER" id="PTHR46858">
    <property type="entry name" value="OS05G0521000 PROTEIN"/>
    <property type="match status" value="1"/>
</dbReference>
<protein>
    <recommendedName>
        <fullName evidence="8">RING-type domain-containing protein</fullName>
    </recommendedName>
</protein>
<comment type="caution">
    <text evidence="6">The sequence shown here is derived from an EMBL/GenBank/DDBJ whole genome shotgun (WGS) entry which is preliminary data.</text>
</comment>
<dbReference type="GO" id="GO:0016567">
    <property type="term" value="P:protein ubiquitination"/>
    <property type="evidence" value="ECO:0007669"/>
    <property type="project" value="TreeGrafter"/>
</dbReference>
<keyword evidence="5" id="KW-0472">Membrane</keyword>
<sequence length="191" mass="21279">MCSIFDALPRFQQSDLTTSSEVKVLVSGSIGGEIPAFRSPESDTESSYLRSLILRLHQDLTGWCTAFAYIARLVAYFAVLALIVLIMLVILKYLAERDDDQSPVERFRHFRSPPLTPTETTPLRPEKAAPTTTYRSCEEGEGGDDDIESGSSSSSEELYDGKICVICYDEERNCFFVPCGHCATCYCCAQR</sequence>
<evidence type="ECO:0000256" key="1">
    <source>
        <dbReference type="ARBA" id="ARBA00022723"/>
    </source>
</evidence>
<proteinExistence type="predicted"/>
<keyword evidence="3" id="KW-0862">Zinc</keyword>
<accession>A0AAN7JLP4</accession>
<organism evidence="6 7">
    <name type="scientific">Trapa incisa</name>
    <dbReference type="NCBI Taxonomy" id="236973"/>
    <lineage>
        <taxon>Eukaryota</taxon>
        <taxon>Viridiplantae</taxon>
        <taxon>Streptophyta</taxon>
        <taxon>Embryophyta</taxon>
        <taxon>Tracheophyta</taxon>
        <taxon>Spermatophyta</taxon>
        <taxon>Magnoliopsida</taxon>
        <taxon>eudicotyledons</taxon>
        <taxon>Gunneridae</taxon>
        <taxon>Pentapetalae</taxon>
        <taxon>rosids</taxon>
        <taxon>malvids</taxon>
        <taxon>Myrtales</taxon>
        <taxon>Lythraceae</taxon>
        <taxon>Trapa</taxon>
    </lineage>
</organism>
<feature type="compositionally biased region" description="Acidic residues" evidence="4">
    <location>
        <begin position="139"/>
        <end position="148"/>
    </location>
</feature>
<evidence type="ECO:0000256" key="3">
    <source>
        <dbReference type="ARBA" id="ARBA00022833"/>
    </source>
</evidence>
<dbReference type="Pfam" id="PF13920">
    <property type="entry name" value="zf-C3HC4_3"/>
    <property type="match status" value="1"/>
</dbReference>
<dbReference type="AlphaFoldDB" id="A0AAN7JLP4"/>
<dbReference type="EMBL" id="JAXIOK010000018">
    <property type="protein sequence ID" value="KAK4749422.1"/>
    <property type="molecule type" value="Genomic_DNA"/>
</dbReference>
<evidence type="ECO:0000256" key="5">
    <source>
        <dbReference type="SAM" id="Phobius"/>
    </source>
</evidence>
<dbReference type="PANTHER" id="PTHR46858:SF14">
    <property type="entry name" value="RING-TYPE DOMAIN-CONTAINING PROTEIN"/>
    <property type="match status" value="1"/>
</dbReference>
<feature type="region of interest" description="Disordered" evidence="4">
    <location>
        <begin position="106"/>
        <end position="155"/>
    </location>
</feature>
<evidence type="ECO:0000313" key="7">
    <source>
        <dbReference type="Proteomes" id="UP001345219"/>
    </source>
</evidence>
<name>A0AAN7JLP4_9MYRT</name>
<keyword evidence="5" id="KW-1133">Transmembrane helix</keyword>
<feature type="transmembrane region" description="Helical" evidence="5">
    <location>
        <begin position="66"/>
        <end position="91"/>
    </location>
</feature>
<keyword evidence="2" id="KW-0863">Zinc-finger</keyword>